<reference evidence="2" key="1">
    <citation type="submission" date="2021-03" db="EMBL/GenBank/DDBJ databases">
        <title>Antimicrobial resistance genes in bacteria isolated from Japanese honey, and their potential for conferring macrolide and lincosamide resistance in the American foulbrood pathogen Paenibacillus larvae.</title>
        <authorList>
            <person name="Okamoto M."/>
            <person name="Kumagai M."/>
            <person name="Kanamori H."/>
            <person name="Takamatsu D."/>
        </authorList>
    </citation>
    <scope>NUCLEOTIDE SEQUENCE</scope>
    <source>
        <strain evidence="2">J27TS8</strain>
    </source>
</reference>
<dbReference type="EMBL" id="BORC01000001">
    <property type="protein sequence ID" value="GIN60071.1"/>
    <property type="molecule type" value="Genomic_DNA"/>
</dbReference>
<keyword evidence="3" id="KW-1185">Reference proteome</keyword>
<name>A0A919WDS4_9BACI</name>
<accession>A0A919WDS4</accession>
<protein>
    <submittedName>
        <fullName evidence="2">ABC transporter permease</fullName>
    </submittedName>
</protein>
<feature type="transmembrane region" description="Helical" evidence="1">
    <location>
        <begin position="362"/>
        <end position="388"/>
    </location>
</feature>
<dbReference type="InterPro" id="IPR010288">
    <property type="entry name" value="EcsB_ABC"/>
</dbReference>
<dbReference type="AlphaFoldDB" id="A0A919WDS4"/>
<evidence type="ECO:0000256" key="1">
    <source>
        <dbReference type="SAM" id="Phobius"/>
    </source>
</evidence>
<evidence type="ECO:0000313" key="2">
    <source>
        <dbReference type="EMBL" id="GIN60071.1"/>
    </source>
</evidence>
<dbReference type="OrthoDB" id="2448479at2"/>
<feature type="transmembrane region" description="Helical" evidence="1">
    <location>
        <begin position="168"/>
        <end position="185"/>
    </location>
</feature>
<keyword evidence="1" id="KW-1133">Transmembrane helix</keyword>
<dbReference type="RefSeq" id="WP_095312722.1">
    <property type="nucleotide sequence ID" value="NZ_BORC01000001.1"/>
</dbReference>
<keyword evidence="1" id="KW-0472">Membrane</keyword>
<gene>
    <name evidence="2" type="ORF">J27TS8_00640</name>
</gene>
<keyword evidence="1" id="KW-0812">Transmembrane</keyword>
<dbReference type="Pfam" id="PF05975">
    <property type="entry name" value="EcsB"/>
    <property type="match status" value="1"/>
</dbReference>
<evidence type="ECO:0000313" key="3">
    <source>
        <dbReference type="Proteomes" id="UP000682111"/>
    </source>
</evidence>
<feature type="transmembrane region" description="Helical" evidence="1">
    <location>
        <begin position="136"/>
        <end position="156"/>
    </location>
</feature>
<feature type="transmembrane region" description="Helical" evidence="1">
    <location>
        <begin position="105"/>
        <end position="130"/>
    </location>
</feature>
<proteinExistence type="predicted"/>
<feature type="transmembrane region" description="Helical" evidence="1">
    <location>
        <begin position="321"/>
        <end position="341"/>
    </location>
</feature>
<sequence length="390" mass="46246">MMNSFKIFRHRLFQNWYYQIKIFRQIADWTIWLYLIIPAIVAFIVIYRSWWIEGAPTWIQWMPIELFFVAGYLFTWLGTYRTYVDGADKVFLVKKRELFYGLKKWGFRYSVLFQALSTLLTIALLLPFIIQHYQLTSIHVGSYFLFLLSIKYMIMYIKFHIKKIEGKWVRIFLTIGFFIVVSWGAQALSRLWENHSLMMMLFAVVIGSAALLLYFPLLKKNSALEAELLIENEEKQKLVNMIFQMSYDIEKTKVITRKRPWLFRNSRRIFKNRTAVNGFVELFVKVFIRNSSHIMTYFQICSVTIAAVLIIPPLWIKCIILGGFLLMMWSWLAGLWERIILSHPFTKKYQEHDAYFAARKRTITVLYVVAIIIVAIPITIGLLAFNFLGT</sequence>
<organism evidence="2 3">
    <name type="scientific">Robertmurraya siralis</name>
    <dbReference type="NCBI Taxonomy" id="77777"/>
    <lineage>
        <taxon>Bacteria</taxon>
        <taxon>Bacillati</taxon>
        <taxon>Bacillota</taxon>
        <taxon>Bacilli</taxon>
        <taxon>Bacillales</taxon>
        <taxon>Bacillaceae</taxon>
        <taxon>Robertmurraya</taxon>
    </lineage>
</organism>
<comment type="caution">
    <text evidence="2">The sequence shown here is derived from an EMBL/GenBank/DDBJ whole genome shotgun (WGS) entry which is preliminary data.</text>
</comment>
<feature type="transmembrane region" description="Helical" evidence="1">
    <location>
        <begin position="58"/>
        <end position="84"/>
    </location>
</feature>
<feature type="transmembrane region" description="Helical" evidence="1">
    <location>
        <begin position="197"/>
        <end position="215"/>
    </location>
</feature>
<feature type="transmembrane region" description="Helical" evidence="1">
    <location>
        <begin position="294"/>
        <end position="315"/>
    </location>
</feature>
<dbReference type="GO" id="GO:0016020">
    <property type="term" value="C:membrane"/>
    <property type="evidence" value="ECO:0007669"/>
    <property type="project" value="InterPro"/>
</dbReference>
<feature type="transmembrane region" description="Helical" evidence="1">
    <location>
        <begin position="31"/>
        <end position="52"/>
    </location>
</feature>
<dbReference type="Proteomes" id="UP000682111">
    <property type="component" value="Unassembled WGS sequence"/>
</dbReference>